<keyword evidence="5" id="KW-0378">Hydrolase</keyword>
<keyword evidence="6" id="KW-0862">Zinc</keyword>
<keyword evidence="13" id="KW-1185">Reference proteome</keyword>
<dbReference type="InterPro" id="IPR011249">
    <property type="entry name" value="Metalloenz_LuxS/M16"/>
</dbReference>
<feature type="signal peptide" evidence="9">
    <location>
        <begin position="1"/>
        <end position="22"/>
    </location>
</feature>
<dbReference type="Pfam" id="PF00675">
    <property type="entry name" value="Peptidase_M16"/>
    <property type="match status" value="1"/>
</dbReference>
<feature type="chain" id="PRO_5046876126" evidence="9">
    <location>
        <begin position="23"/>
        <end position="941"/>
    </location>
</feature>
<feature type="domain" description="Peptidase M16 C-terminal" evidence="11">
    <location>
        <begin position="694"/>
        <end position="872"/>
    </location>
</feature>
<feature type="domain" description="Peptidase M16 N-terminal" evidence="10">
    <location>
        <begin position="57"/>
        <end position="177"/>
    </location>
</feature>
<evidence type="ECO:0000313" key="13">
    <source>
        <dbReference type="Proteomes" id="UP000820977"/>
    </source>
</evidence>
<organism evidence="12 13">
    <name type="scientific">Xylanibacter caecicola</name>
    <dbReference type="NCBI Taxonomy" id="2736294"/>
    <lineage>
        <taxon>Bacteria</taxon>
        <taxon>Pseudomonadati</taxon>
        <taxon>Bacteroidota</taxon>
        <taxon>Bacteroidia</taxon>
        <taxon>Bacteroidales</taxon>
        <taxon>Prevotellaceae</taxon>
        <taxon>Xylanibacter</taxon>
    </lineage>
</organism>
<dbReference type="InterPro" id="IPR001431">
    <property type="entry name" value="Pept_M16_Zn_BS"/>
</dbReference>
<keyword evidence="9" id="KW-0732">Signal</keyword>
<evidence type="ECO:0000256" key="4">
    <source>
        <dbReference type="ARBA" id="ARBA00022723"/>
    </source>
</evidence>
<evidence type="ECO:0000256" key="5">
    <source>
        <dbReference type="ARBA" id="ARBA00022801"/>
    </source>
</evidence>
<name>A0ABX2B509_9BACT</name>
<dbReference type="RefSeq" id="WP_172344797.1">
    <property type="nucleotide sequence ID" value="NZ_CASYYZ010000023.1"/>
</dbReference>
<dbReference type="SUPFAM" id="SSF63411">
    <property type="entry name" value="LuxS/MPP-like metallohydrolase"/>
    <property type="match status" value="4"/>
</dbReference>
<dbReference type="InterPro" id="IPR011765">
    <property type="entry name" value="Pept_M16_N"/>
</dbReference>
<evidence type="ECO:0000256" key="7">
    <source>
        <dbReference type="ARBA" id="ARBA00023049"/>
    </source>
</evidence>
<evidence type="ECO:0000256" key="3">
    <source>
        <dbReference type="ARBA" id="ARBA00022670"/>
    </source>
</evidence>
<feature type="domain" description="Peptidase M16 C-terminal" evidence="11">
    <location>
        <begin position="209"/>
        <end position="394"/>
    </location>
</feature>
<comment type="cofactor">
    <cofactor evidence="1">
        <name>Zn(2+)</name>
        <dbReference type="ChEBI" id="CHEBI:29105"/>
    </cofactor>
</comment>
<dbReference type="Pfam" id="PF05193">
    <property type="entry name" value="Peptidase_M16_C"/>
    <property type="match status" value="2"/>
</dbReference>
<dbReference type="InterPro" id="IPR007863">
    <property type="entry name" value="Peptidase_M16_C"/>
</dbReference>
<reference evidence="12 13" key="1">
    <citation type="submission" date="2020-05" db="EMBL/GenBank/DDBJ databases">
        <title>Distinct polysaccharide utilization as determinants for interspecies competition between intestinal Prevotella spp.</title>
        <authorList>
            <person name="Galvez E.J.C."/>
            <person name="Iljazovic A."/>
            <person name="Strowig T."/>
        </authorList>
    </citation>
    <scope>NUCLEOTIDE SEQUENCE [LARGE SCALE GENOMIC DNA]</scope>
    <source>
        <strain evidence="12 13">PCHR</strain>
    </source>
</reference>
<evidence type="ECO:0000256" key="1">
    <source>
        <dbReference type="ARBA" id="ARBA00001947"/>
    </source>
</evidence>
<comment type="caution">
    <text evidence="12">The sequence shown here is derived from an EMBL/GenBank/DDBJ whole genome shotgun (WGS) entry which is preliminary data.</text>
</comment>
<comment type="similarity">
    <text evidence="2 8">Belongs to the peptidase M16 family.</text>
</comment>
<keyword evidence="3" id="KW-0645">Protease</keyword>
<keyword evidence="7" id="KW-0482">Metalloprotease</keyword>
<evidence type="ECO:0000259" key="10">
    <source>
        <dbReference type="Pfam" id="PF00675"/>
    </source>
</evidence>
<dbReference type="PANTHER" id="PTHR43690:SF34">
    <property type="entry name" value="ZINC PROTEASE PQQL-LIKE"/>
    <property type="match status" value="1"/>
</dbReference>
<evidence type="ECO:0000256" key="8">
    <source>
        <dbReference type="RuleBase" id="RU004447"/>
    </source>
</evidence>
<dbReference type="Proteomes" id="UP000820977">
    <property type="component" value="Unassembled WGS sequence"/>
</dbReference>
<evidence type="ECO:0000256" key="2">
    <source>
        <dbReference type="ARBA" id="ARBA00007261"/>
    </source>
</evidence>
<evidence type="ECO:0000259" key="11">
    <source>
        <dbReference type="Pfam" id="PF05193"/>
    </source>
</evidence>
<keyword evidence="4" id="KW-0479">Metal-binding</keyword>
<evidence type="ECO:0000256" key="6">
    <source>
        <dbReference type="ARBA" id="ARBA00022833"/>
    </source>
</evidence>
<dbReference type="InterPro" id="IPR050626">
    <property type="entry name" value="Peptidase_M16"/>
</dbReference>
<sequence length="941" mass="105320">MKIKNLFAIAVLALSAVVPSLAQGFQMPPIPVDKAVRIGKLPNGLTYYVRQNGYPEKRVNFYIAQRVGSIQENDDQRGLAHFLEHMAFNGSDNFKENGVIEYTRSLGVEFGSDLNAYTGIDQTVYRICNVPSTRREALDSCLLILKDWSNGLTLDAKEIDKERGVIHEEWRLRTDASSRMFERNLEALYPGSKYGKRYPIGKMEIIDNFKPEALRKYYQKWYRPDNQAIIVVGDIDVDYTENKIKEMFSGIKLIPNAAPVVDEQVPDNAEPIILIDKDKEQTINVVQMFIKHDAVPDSAKGDLSYLMADYLKSVVTGMLNARLGELAQNADCPFVQAYCYDGSYIFSKTKDAFSMVIVPKDGKTEEAIAAVMREALRASQFGFTPTEFVRAKSNYMSALEKAYTNRNKRENAKYGDEYRDHFLSNEPIPSLEDQYNIMQQITPMIPVEAVNQGMGEMISRNDSNLVVFSINNEKEGAVYPTVDGIKKAIAGVRAEQLTAYVDNVKDEPLIKTLPAKGTIKSEKENNKLGYKELTLSNGARVLLKKTDFKDDEVLMVASSKGGSSLLDEKDFANMKAFDDVIEASGLGEFSHTELEKALAGKQVSLSMSLNKLHETISGRSTPKDIETLLQLNYLYFTAIKKDEKSYTSLMTMLETMLKNQSISPEKAFVDSMQCTLNSHNPRFTSIKAEDLKDVNYDRILEIAKERTANAADFTFMLVGNFDETTLRPLIEQYIASLPAKGKKENWRKVATYAQGNVVNKFTRKMDTPKAQAYIYWYNNNVPYSLENDIKVDVAGQILSMIYLKKIREDASAAYSAGAVGRTTAGSDVPFTVLLGVCPMKPEKADLAIKIMKDEVAAMAKTVDADMLTKVKELMLKQADDNAKKNGYWLGAISNFDELGIDVVTDYKKIVGELTPESIAAFVKDVIIAGGNSVEIIMLPQE</sequence>
<protein>
    <submittedName>
        <fullName evidence="12">Insulinase family protein</fullName>
    </submittedName>
</protein>
<accession>A0ABX2B509</accession>
<dbReference type="PANTHER" id="PTHR43690">
    <property type="entry name" value="NARDILYSIN"/>
    <property type="match status" value="1"/>
</dbReference>
<evidence type="ECO:0000313" key="12">
    <source>
        <dbReference type="EMBL" id="NPE25320.1"/>
    </source>
</evidence>
<dbReference type="Gene3D" id="3.30.830.10">
    <property type="entry name" value="Metalloenzyme, LuxS/M16 peptidase-like"/>
    <property type="match status" value="4"/>
</dbReference>
<dbReference type="PROSITE" id="PS00143">
    <property type="entry name" value="INSULINASE"/>
    <property type="match status" value="1"/>
</dbReference>
<dbReference type="EMBL" id="JABKKJ010000010">
    <property type="protein sequence ID" value="NPE25320.1"/>
    <property type="molecule type" value="Genomic_DNA"/>
</dbReference>
<proteinExistence type="inferred from homology"/>
<evidence type="ECO:0000256" key="9">
    <source>
        <dbReference type="SAM" id="SignalP"/>
    </source>
</evidence>
<gene>
    <name evidence="12" type="ORF">HPS54_07315</name>
</gene>